<evidence type="ECO:0000256" key="5">
    <source>
        <dbReference type="ARBA" id="ARBA00023242"/>
    </source>
</evidence>
<proteinExistence type="inferred from homology"/>
<keyword evidence="10" id="KW-1185">Reference proteome</keyword>
<keyword evidence="6" id="KW-0238">DNA-binding</keyword>
<name>A0AAW2ZMP8_9EUKA</name>
<comment type="caution">
    <text evidence="9">The sequence shown here is derived from an EMBL/GenBank/DDBJ whole genome shotgun (WGS) entry which is preliminary data.</text>
</comment>
<dbReference type="PANTHER" id="PTHR15341:SF3">
    <property type="entry name" value="NUCLEAR NUCLEIC ACID-BINDING PROTEIN C1D"/>
    <property type="match status" value="1"/>
</dbReference>
<dbReference type="GO" id="GO:0005737">
    <property type="term" value="C:cytoplasm"/>
    <property type="evidence" value="ECO:0007669"/>
    <property type="project" value="UniProtKB-SubCell"/>
</dbReference>
<comment type="subcellular location">
    <subcellularLocation>
        <location evidence="6">Cytoplasm</location>
    </subcellularLocation>
    <subcellularLocation>
        <location evidence="6">Nucleus</location>
        <location evidence="6">Nucleolus</location>
    </subcellularLocation>
    <subcellularLocation>
        <location evidence="1 6">Nucleus</location>
    </subcellularLocation>
</comment>
<evidence type="ECO:0000256" key="6">
    <source>
        <dbReference type="RuleBase" id="RU368003"/>
    </source>
</evidence>
<comment type="similarity">
    <text evidence="2 6">Belongs to the C1D family.</text>
</comment>
<evidence type="ECO:0000256" key="8">
    <source>
        <dbReference type="SAM" id="MobiDB-lite"/>
    </source>
</evidence>
<sequence>MSKEVKLSKEVQNNVNIFDQSLTTIESLLKPLSQQTKKSMKQMDAEKRAKLSICCAYTVNTLFYMYLKTQGIDPSTHPCRKEIQRIQTYMQKLREKQAKIEAMKKENSKQEDADGRSMKVDAVVAHRLINNILTTSDNNNNNTEESAKKRKRIEETLPKKKKSKK</sequence>
<keyword evidence="5 6" id="KW-0539">Nucleus</keyword>
<dbReference type="AlphaFoldDB" id="A0AAW2ZMP8"/>
<dbReference type="GO" id="GO:0010468">
    <property type="term" value="P:regulation of gene expression"/>
    <property type="evidence" value="ECO:0007669"/>
    <property type="project" value="TreeGrafter"/>
</dbReference>
<protein>
    <recommendedName>
        <fullName evidence="6">Nuclear nucleic acid-binding protein C1D</fullName>
    </recommendedName>
</protein>
<evidence type="ECO:0000256" key="4">
    <source>
        <dbReference type="ARBA" id="ARBA00022884"/>
    </source>
</evidence>
<dbReference type="InterPro" id="IPR011082">
    <property type="entry name" value="Exosome-assoc_fac/DNA_repair"/>
</dbReference>
<evidence type="ECO:0000256" key="7">
    <source>
        <dbReference type="SAM" id="Coils"/>
    </source>
</evidence>
<accession>A0AAW2ZMP8</accession>
<evidence type="ECO:0000313" key="10">
    <source>
        <dbReference type="Proteomes" id="UP001431209"/>
    </source>
</evidence>
<reference evidence="9 10" key="1">
    <citation type="submission" date="2024-03" db="EMBL/GenBank/DDBJ databases">
        <title>The Acrasis kona genome and developmental transcriptomes reveal deep origins of eukaryotic multicellular pathways.</title>
        <authorList>
            <person name="Sheikh S."/>
            <person name="Fu C.-J."/>
            <person name="Brown M.W."/>
            <person name="Baldauf S.L."/>
        </authorList>
    </citation>
    <scope>NUCLEOTIDE SEQUENCE [LARGE SCALE GENOMIC DNA]</scope>
    <source>
        <strain evidence="9 10">ATCC MYA-3509</strain>
    </source>
</reference>
<evidence type="ECO:0000256" key="1">
    <source>
        <dbReference type="ARBA" id="ARBA00004123"/>
    </source>
</evidence>
<feature type="region of interest" description="Disordered" evidence="8">
    <location>
        <begin position="130"/>
        <end position="165"/>
    </location>
</feature>
<organism evidence="9 10">
    <name type="scientific">Acrasis kona</name>
    <dbReference type="NCBI Taxonomy" id="1008807"/>
    <lineage>
        <taxon>Eukaryota</taxon>
        <taxon>Discoba</taxon>
        <taxon>Heterolobosea</taxon>
        <taxon>Tetramitia</taxon>
        <taxon>Eutetramitia</taxon>
        <taxon>Acrasidae</taxon>
        <taxon>Acrasis</taxon>
    </lineage>
</organism>
<evidence type="ECO:0000256" key="3">
    <source>
        <dbReference type="ARBA" id="ARBA00022552"/>
    </source>
</evidence>
<dbReference type="GO" id="GO:0003677">
    <property type="term" value="F:DNA binding"/>
    <property type="evidence" value="ECO:0007669"/>
    <property type="project" value="UniProtKB-KW"/>
</dbReference>
<comment type="subunit">
    <text evidence="6">Monomer and homodimer.</text>
</comment>
<feature type="coiled-coil region" evidence="7">
    <location>
        <begin position="86"/>
        <end position="113"/>
    </location>
</feature>
<gene>
    <name evidence="9" type="ORF">AKO1_009311</name>
</gene>
<dbReference type="InterPro" id="IPR007146">
    <property type="entry name" value="Sas10/Utp3/C1D"/>
</dbReference>
<dbReference type="GO" id="GO:0000460">
    <property type="term" value="P:maturation of 5.8S rRNA"/>
    <property type="evidence" value="ECO:0007669"/>
    <property type="project" value="TreeGrafter"/>
</dbReference>
<evidence type="ECO:0000256" key="2">
    <source>
        <dbReference type="ARBA" id="ARBA00009154"/>
    </source>
</evidence>
<dbReference type="PANTHER" id="PTHR15341">
    <property type="entry name" value="SUN-COR STEROID HORMONE RECEPTOR CO-REPRESSOR"/>
    <property type="match status" value="1"/>
</dbReference>
<keyword evidence="7" id="KW-0175">Coiled coil</keyword>
<keyword evidence="6" id="KW-0963">Cytoplasm</keyword>
<dbReference type="Proteomes" id="UP001431209">
    <property type="component" value="Unassembled WGS sequence"/>
</dbReference>
<feature type="compositionally biased region" description="Low complexity" evidence="8">
    <location>
        <begin position="130"/>
        <end position="144"/>
    </location>
</feature>
<keyword evidence="4 6" id="KW-0694">RNA-binding</keyword>
<dbReference type="GO" id="GO:0003723">
    <property type="term" value="F:RNA binding"/>
    <property type="evidence" value="ECO:0007669"/>
    <property type="project" value="UniProtKB-UniRule"/>
</dbReference>
<dbReference type="GO" id="GO:0005730">
    <property type="term" value="C:nucleolus"/>
    <property type="evidence" value="ECO:0007669"/>
    <property type="project" value="UniProtKB-SubCell"/>
</dbReference>
<dbReference type="EMBL" id="JAOPGA020001623">
    <property type="protein sequence ID" value="KAL0489981.1"/>
    <property type="molecule type" value="Genomic_DNA"/>
</dbReference>
<comment type="function">
    <text evidence="6">Plays a role in the recruitment of the exosome to pre-rRNA to mediate the 3'-5' end processing of the 5.8S rRNA.</text>
</comment>
<dbReference type="GO" id="GO:0000178">
    <property type="term" value="C:exosome (RNase complex)"/>
    <property type="evidence" value="ECO:0007669"/>
    <property type="project" value="TreeGrafter"/>
</dbReference>
<evidence type="ECO:0000313" key="9">
    <source>
        <dbReference type="EMBL" id="KAL0489981.1"/>
    </source>
</evidence>
<dbReference type="Pfam" id="PF04000">
    <property type="entry name" value="Sas10_Utp3"/>
    <property type="match status" value="1"/>
</dbReference>
<keyword evidence="3 6" id="KW-0698">rRNA processing</keyword>